<keyword evidence="3" id="KW-1185">Reference proteome</keyword>
<evidence type="ECO:0000313" key="2">
    <source>
        <dbReference type="EMBL" id="TYB43640.1"/>
    </source>
</evidence>
<dbReference type="InterPro" id="IPR025649">
    <property type="entry name" value="DUF4360"/>
</dbReference>
<feature type="compositionally biased region" description="Low complexity" evidence="1">
    <location>
        <begin position="1"/>
        <end position="10"/>
    </location>
</feature>
<dbReference type="Proteomes" id="UP000323380">
    <property type="component" value="Unassembled WGS sequence"/>
</dbReference>
<evidence type="ECO:0000313" key="3">
    <source>
        <dbReference type="Proteomes" id="UP000323380"/>
    </source>
</evidence>
<feature type="compositionally biased region" description="Low complexity" evidence="1">
    <location>
        <begin position="35"/>
        <end position="52"/>
    </location>
</feature>
<dbReference type="EMBL" id="VSFG01000006">
    <property type="protein sequence ID" value="TYB43640.1"/>
    <property type="molecule type" value="Genomic_DNA"/>
</dbReference>
<name>A0A5D0NGW3_9ACTN</name>
<gene>
    <name evidence="2" type="ORF">FXF69_28075</name>
</gene>
<feature type="region of interest" description="Disordered" evidence="1">
    <location>
        <begin position="1"/>
        <end position="60"/>
    </location>
</feature>
<protein>
    <submittedName>
        <fullName evidence="2">DUF4360 domain-containing protein</fullName>
    </submittedName>
</protein>
<dbReference type="Pfam" id="PF14273">
    <property type="entry name" value="DUF4360"/>
    <property type="match status" value="1"/>
</dbReference>
<proteinExistence type="predicted"/>
<evidence type="ECO:0000256" key="1">
    <source>
        <dbReference type="SAM" id="MobiDB-lite"/>
    </source>
</evidence>
<organism evidence="2 3">
    <name type="scientific">Actinomadura chibensis</name>
    <dbReference type="NCBI Taxonomy" id="392828"/>
    <lineage>
        <taxon>Bacteria</taxon>
        <taxon>Bacillati</taxon>
        <taxon>Actinomycetota</taxon>
        <taxon>Actinomycetes</taxon>
        <taxon>Streptosporangiales</taxon>
        <taxon>Thermomonosporaceae</taxon>
        <taxon>Actinomadura</taxon>
    </lineage>
</organism>
<accession>A0A5D0NGW3</accession>
<dbReference type="AlphaFoldDB" id="A0A5D0NGW3"/>
<sequence length="156" mass="17353">MECVKGSSFPSYPPRRSPRPRRRSRPPPPPGRGPPGTRGISRSRSGSSAAPGARKEASARAKAFVTAAHNFDRYMGERTSYSFDGPYDANWKVTQQTPEERLVFLPCGQEQYVVLTTELRVVPLTSDPSKVSSITMNAGDEGLRTDYHLIWKRCPQ</sequence>
<feature type="compositionally biased region" description="Basic residues" evidence="1">
    <location>
        <begin position="16"/>
        <end position="25"/>
    </location>
</feature>
<comment type="caution">
    <text evidence="2">The sequence shown here is derived from an EMBL/GenBank/DDBJ whole genome shotgun (WGS) entry which is preliminary data.</text>
</comment>
<reference evidence="2 3" key="1">
    <citation type="submission" date="2019-08" db="EMBL/GenBank/DDBJ databases">
        <title>Actinomadura sp. nov. CYP1-5 isolated from mountain soil.</title>
        <authorList>
            <person name="Songsumanus A."/>
            <person name="Kuncharoen N."/>
            <person name="Kudo T."/>
            <person name="Yuki M."/>
            <person name="Igarashi Y."/>
            <person name="Tanasupawat S."/>
        </authorList>
    </citation>
    <scope>NUCLEOTIDE SEQUENCE [LARGE SCALE GENOMIC DNA]</scope>
    <source>
        <strain evidence="2 3">JCM 14158</strain>
    </source>
</reference>